<name>A0A0G8AUQ0_9SYNE</name>
<dbReference type="AlphaFoldDB" id="A0A0G8AUQ0"/>
<evidence type="ECO:0000313" key="2">
    <source>
        <dbReference type="Proteomes" id="UP000035037"/>
    </source>
</evidence>
<dbReference type="InterPro" id="IPR011013">
    <property type="entry name" value="Gal_mutarotase_sf_dom"/>
</dbReference>
<reference evidence="1 2" key="1">
    <citation type="submission" date="2015-02" db="EMBL/GenBank/DDBJ databases">
        <authorList>
            <person name="Slaby B."/>
            <person name="Hentschel U."/>
        </authorList>
    </citation>
    <scope>NUCLEOTIDE SEQUENCE [LARGE SCALE GENOMIC DNA]</scope>
    <source>
        <strain evidence="1">15L</strain>
    </source>
</reference>
<organism evidence="1 2">
    <name type="scientific">Candidatus Synechococcus spongiarum 15L</name>
    <dbReference type="NCBI Taxonomy" id="1608419"/>
    <lineage>
        <taxon>Bacteria</taxon>
        <taxon>Bacillati</taxon>
        <taxon>Cyanobacteriota</taxon>
        <taxon>Cyanophyceae</taxon>
        <taxon>Synechococcales</taxon>
        <taxon>Synechococcaceae</taxon>
        <taxon>Synechococcus</taxon>
    </lineage>
</organism>
<dbReference type="GO" id="GO:0030246">
    <property type="term" value="F:carbohydrate binding"/>
    <property type="evidence" value="ECO:0007669"/>
    <property type="project" value="InterPro"/>
</dbReference>
<proteinExistence type="predicted"/>
<dbReference type="PATRIC" id="fig|1608419.3.peg.485"/>
<dbReference type="EMBL" id="JYFQ01000139">
    <property type="protein sequence ID" value="KKZ11572.1"/>
    <property type="molecule type" value="Genomic_DNA"/>
</dbReference>
<gene>
    <name evidence="1" type="ORF">TQ37_06880</name>
</gene>
<evidence type="ECO:0000313" key="1">
    <source>
        <dbReference type="EMBL" id="KKZ11572.1"/>
    </source>
</evidence>
<dbReference type="GO" id="GO:0005975">
    <property type="term" value="P:carbohydrate metabolic process"/>
    <property type="evidence" value="ECO:0007669"/>
    <property type="project" value="InterPro"/>
</dbReference>
<dbReference type="SUPFAM" id="SSF74650">
    <property type="entry name" value="Galactose mutarotase-like"/>
    <property type="match status" value="1"/>
</dbReference>
<accession>A0A0G8AUQ0</accession>
<evidence type="ECO:0008006" key="3">
    <source>
        <dbReference type="Google" id="ProtNLM"/>
    </source>
</evidence>
<dbReference type="Proteomes" id="UP000035037">
    <property type="component" value="Unassembled WGS sequence"/>
</dbReference>
<comment type="caution">
    <text evidence="1">The sequence shown here is derived from an EMBL/GenBank/DDBJ whole genome shotgun (WGS) entry which is preliminary data.</text>
</comment>
<sequence>MLVTEREDHLFAQSEYILWENLDRVDVQHTINLELLASPSEVEDYSVAFPFAISDPKAAVEVLGGFMDAQTDRFPGIEHDAFAPRRSIAIHNDAQTISWAAIDSRVVRLREENAGERLAIYANLVNNFPENWNRWERNEGTLDFRFSFTSDEMSFQPAATSRFGWEVNTSPVVRYTWLRSIPAQESFMTVNGDQVVLLALKPMSDRSGVVLRLMNMNPETSAEAQISSSLFDIRSGTNFLGLEKNSVSYDVGENLARVTLAPGVIWTLGFRLPPR</sequence>
<dbReference type="GO" id="GO:0003824">
    <property type="term" value="F:catalytic activity"/>
    <property type="evidence" value="ECO:0007669"/>
    <property type="project" value="InterPro"/>
</dbReference>
<protein>
    <recommendedName>
        <fullName evidence="3">Glycosyl hydrolases family 38 C-terminal beta sandwich domain-containing protein</fullName>
    </recommendedName>
</protein>
<reference evidence="1 2" key="2">
    <citation type="submission" date="2015-05" db="EMBL/GenBank/DDBJ databases">
        <title>Lifestyle Evolution in Cyanobacterial Symbionts of Sponges.</title>
        <authorList>
            <person name="Burgsdorf I."/>
            <person name="Slaby B.M."/>
            <person name="Handley K.M."/>
            <person name="Haber M."/>
            <person name="Blom J."/>
            <person name="Marshall C.W."/>
            <person name="Gilbert J.A."/>
            <person name="Hentschel U."/>
            <person name="Steindler L."/>
        </authorList>
    </citation>
    <scope>NUCLEOTIDE SEQUENCE [LARGE SCALE GENOMIC DNA]</scope>
    <source>
        <strain evidence="1">15L</strain>
    </source>
</reference>